<keyword evidence="2" id="KW-1185">Reference proteome</keyword>
<evidence type="ECO:0000313" key="2">
    <source>
        <dbReference type="Proteomes" id="UP000009881"/>
    </source>
</evidence>
<evidence type="ECO:0008006" key="3">
    <source>
        <dbReference type="Google" id="ProtNLM"/>
    </source>
</evidence>
<dbReference type="RefSeq" id="WP_009540441.1">
    <property type="nucleotide sequence ID" value="NZ_ANHY01000008.1"/>
</dbReference>
<sequence>MTFRLIAAGLTLGLLTACNTTGVEEQPVAATEVPAAEYTAPVEGHTVSRTRGSVEDAVVVTVTEVTPETFAWRVDNSCHGRSLTDAAYFAPNLEWNDCGDGAWASGTGEITGSSGSLWPLSVGKTASWDYVHTNSRGDADRNTRRCEVEDTARVTVPAGTFDTFKVVCNDRWRTRTFYYAPEVNNVVREVHWHKRRNAVVRDQQLVKVGGTGA</sequence>
<dbReference type="PROSITE" id="PS51257">
    <property type="entry name" value="PROKAR_LIPOPROTEIN"/>
    <property type="match status" value="1"/>
</dbReference>
<gene>
    <name evidence="1" type="ORF">C882_4333</name>
</gene>
<proteinExistence type="predicted"/>
<dbReference type="EMBL" id="ANHY01000008">
    <property type="protein sequence ID" value="EKV30374.1"/>
    <property type="molecule type" value="Genomic_DNA"/>
</dbReference>
<accession>K9H007</accession>
<evidence type="ECO:0000313" key="1">
    <source>
        <dbReference type="EMBL" id="EKV30374.1"/>
    </source>
</evidence>
<dbReference type="OrthoDB" id="7390864at2"/>
<dbReference type="Gene3D" id="2.40.360.20">
    <property type="match status" value="1"/>
</dbReference>
<organism evidence="1 2">
    <name type="scientific">Caenispirillum salinarum AK4</name>
    <dbReference type="NCBI Taxonomy" id="1238182"/>
    <lineage>
        <taxon>Bacteria</taxon>
        <taxon>Pseudomonadati</taxon>
        <taxon>Pseudomonadota</taxon>
        <taxon>Alphaproteobacteria</taxon>
        <taxon>Rhodospirillales</taxon>
        <taxon>Novispirillaceae</taxon>
        <taxon>Caenispirillum</taxon>
    </lineage>
</organism>
<name>K9H007_9PROT</name>
<comment type="caution">
    <text evidence="1">The sequence shown here is derived from an EMBL/GenBank/DDBJ whole genome shotgun (WGS) entry which is preliminary data.</text>
</comment>
<reference evidence="1 2" key="1">
    <citation type="journal article" date="2013" name="Genome Announc.">
        <title>Draft Genome Sequence of an Alphaproteobacterium, Caenispirillum salinarum AK4(T), Isolated from a Solar Saltern.</title>
        <authorList>
            <person name="Khatri I."/>
            <person name="Singh A."/>
            <person name="Korpole S."/>
            <person name="Pinnaka A.K."/>
            <person name="Subramanian S."/>
        </authorList>
    </citation>
    <scope>NUCLEOTIDE SEQUENCE [LARGE SCALE GENOMIC DNA]</scope>
    <source>
        <strain evidence="1 2">AK4</strain>
    </source>
</reference>
<dbReference type="AlphaFoldDB" id="K9H007"/>
<dbReference type="Proteomes" id="UP000009881">
    <property type="component" value="Unassembled WGS sequence"/>
</dbReference>
<protein>
    <recommendedName>
        <fullName evidence="3">Lipoprotein</fullName>
    </recommendedName>
</protein>